<accession>A0A226DYT6</accession>
<sequence length="537" mass="58559">MTGEEGTKIGSISNPRSTCSDGVVLVHGEKANSSNGQSLRSSSSTSSEILRDSTTDLSKSGGSSISKVKDKNCNNIPDRESDSSGVECEGGGGVGPQAKNGGRGVLENSNSDPTKKQSDSSDYRFLGADEVSTLSRDKFVETYNDLVRYAETLKKDNAQLKESEEKFRAQQVESSRRENVLVMRLTTKEHEMQDYIAQLNELKQAIAPTPASLRNTLIDPAVNLMIQRMKKELDETKKKLEDTQNDLNAWKFTPDSNTGKRLMAKCRMLYQENEDLGKMITSGKLAKLESDLELDELIQELDEDVEGMQGTIYYLQQELRTAKTGSTNSTANNSNASTSNSAVQQSLTNNDDFQNEVVSLTVKITDLCAQCQVTHQKKQSPKLLALKMEIDDDSSRTNVDNGGMCMNGENSNSSSHSDPERLKLTSTASPISSNSDKNDRTTRTSVANAKLVDNSELNDPKSNIIRSSDSESRGGGGDENRTKGKGDVDDDDDSDSDRDVLPPTKRTKLSESPIGTKNVDVGSILSSANQQNGSMEH</sequence>
<feature type="compositionally biased region" description="Basic and acidic residues" evidence="7">
    <location>
        <begin position="67"/>
        <end position="82"/>
    </location>
</feature>
<evidence type="ECO:0000256" key="7">
    <source>
        <dbReference type="SAM" id="MobiDB-lite"/>
    </source>
</evidence>
<dbReference type="Proteomes" id="UP000198287">
    <property type="component" value="Unassembled WGS sequence"/>
</dbReference>
<dbReference type="PANTHER" id="PTHR15217">
    <property type="entry name" value="WILMS' TUMOR 1-ASSOCIATING PROTEIN"/>
    <property type="match status" value="1"/>
</dbReference>
<evidence type="ECO:0000256" key="5">
    <source>
        <dbReference type="ARBA" id="ARBA00023242"/>
    </source>
</evidence>
<dbReference type="STRING" id="158441.A0A226DYT6"/>
<dbReference type="OrthoDB" id="3366661at2759"/>
<feature type="region of interest" description="Disordered" evidence="7">
    <location>
        <begin position="393"/>
        <end position="537"/>
    </location>
</feature>
<name>A0A226DYT6_FOLCA</name>
<keyword evidence="9" id="KW-1185">Reference proteome</keyword>
<feature type="region of interest" description="Disordered" evidence="7">
    <location>
        <begin position="1"/>
        <end position="123"/>
    </location>
</feature>
<dbReference type="Pfam" id="PF17098">
    <property type="entry name" value="Wtap"/>
    <property type="match status" value="1"/>
</dbReference>
<dbReference type="GO" id="GO:0006397">
    <property type="term" value="P:mRNA processing"/>
    <property type="evidence" value="ECO:0007669"/>
    <property type="project" value="UniProtKB-KW"/>
</dbReference>
<dbReference type="EMBL" id="LNIX01000008">
    <property type="protein sequence ID" value="OXA50635.1"/>
    <property type="molecule type" value="Genomic_DNA"/>
</dbReference>
<evidence type="ECO:0000256" key="6">
    <source>
        <dbReference type="SAM" id="Coils"/>
    </source>
</evidence>
<dbReference type="AlphaFoldDB" id="A0A226DYT6"/>
<feature type="compositionally biased region" description="Low complexity" evidence="7">
    <location>
        <begin position="33"/>
        <end position="47"/>
    </location>
</feature>
<feature type="compositionally biased region" description="Polar residues" evidence="7">
    <location>
        <begin position="455"/>
        <end position="465"/>
    </location>
</feature>
<protein>
    <submittedName>
        <fullName evidence="8">Pre-mRNA-splicing regulator WTAP</fullName>
    </submittedName>
</protein>
<feature type="compositionally biased region" description="Basic and acidic residues" evidence="7">
    <location>
        <begin position="113"/>
        <end position="122"/>
    </location>
</feature>
<feature type="compositionally biased region" description="Polar residues" evidence="7">
    <location>
        <begin position="10"/>
        <end position="20"/>
    </location>
</feature>
<reference evidence="8 9" key="1">
    <citation type="submission" date="2015-12" db="EMBL/GenBank/DDBJ databases">
        <title>The genome of Folsomia candida.</title>
        <authorList>
            <person name="Faddeeva A."/>
            <person name="Derks M.F."/>
            <person name="Anvar Y."/>
            <person name="Smit S."/>
            <person name="Van Straalen N."/>
            <person name="Roelofs D."/>
        </authorList>
    </citation>
    <scope>NUCLEOTIDE SEQUENCE [LARGE SCALE GENOMIC DNA]</scope>
    <source>
        <strain evidence="8 9">VU population</strain>
        <tissue evidence="8">Whole body</tissue>
    </source>
</reference>
<feature type="coiled-coil region" evidence="6">
    <location>
        <begin position="146"/>
        <end position="253"/>
    </location>
</feature>
<dbReference type="PANTHER" id="PTHR15217:SF0">
    <property type="entry name" value="PRE-MRNA-SPLICING REGULATOR WTAP"/>
    <property type="match status" value="1"/>
</dbReference>
<keyword evidence="3" id="KW-0507">mRNA processing</keyword>
<comment type="similarity">
    <text evidence="2">Belongs to the fl(2)d family.</text>
</comment>
<feature type="compositionally biased region" description="Polar residues" evidence="7">
    <location>
        <begin position="424"/>
        <end position="435"/>
    </location>
</feature>
<evidence type="ECO:0000313" key="8">
    <source>
        <dbReference type="EMBL" id="OXA50635.1"/>
    </source>
</evidence>
<evidence type="ECO:0000256" key="3">
    <source>
        <dbReference type="ARBA" id="ARBA00022664"/>
    </source>
</evidence>
<keyword evidence="6" id="KW-0175">Coiled coil</keyword>
<evidence type="ECO:0000256" key="1">
    <source>
        <dbReference type="ARBA" id="ARBA00004123"/>
    </source>
</evidence>
<feature type="compositionally biased region" description="Basic and acidic residues" evidence="7">
    <location>
        <begin position="468"/>
        <end position="487"/>
    </location>
</feature>
<feature type="compositionally biased region" description="Low complexity" evidence="7">
    <location>
        <begin position="326"/>
        <end position="342"/>
    </location>
</feature>
<dbReference type="GO" id="GO:0000381">
    <property type="term" value="P:regulation of alternative mRNA splicing, via spliceosome"/>
    <property type="evidence" value="ECO:0007669"/>
    <property type="project" value="InterPro"/>
</dbReference>
<dbReference type="GO" id="GO:0008380">
    <property type="term" value="P:RNA splicing"/>
    <property type="evidence" value="ECO:0007669"/>
    <property type="project" value="UniProtKB-KW"/>
</dbReference>
<comment type="subcellular location">
    <subcellularLocation>
        <location evidence="1">Nucleus</location>
    </subcellularLocation>
</comment>
<evidence type="ECO:0000256" key="2">
    <source>
        <dbReference type="ARBA" id="ARBA00010313"/>
    </source>
</evidence>
<feature type="region of interest" description="Disordered" evidence="7">
    <location>
        <begin position="324"/>
        <end position="345"/>
    </location>
</feature>
<proteinExistence type="inferred from homology"/>
<feature type="compositionally biased region" description="Polar residues" evidence="7">
    <location>
        <begin position="524"/>
        <end position="537"/>
    </location>
</feature>
<organism evidence="8 9">
    <name type="scientific">Folsomia candida</name>
    <name type="common">Springtail</name>
    <dbReference type="NCBI Taxonomy" id="158441"/>
    <lineage>
        <taxon>Eukaryota</taxon>
        <taxon>Metazoa</taxon>
        <taxon>Ecdysozoa</taxon>
        <taxon>Arthropoda</taxon>
        <taxon>Hexapoda</taxon>
        <taxon>Collembola</taxon>
        <taxon>Entomobryomorpha</taxon>
        <taxon>Isotomoidea</taxon>
        <taxon>Isotomidae</taxon>
        <taxon>Proisotominae</taxon>
        <taxon>Folsomia</taxon>
    </lineage>
</organism>
<keyword evidence="5" id="KW-0539">Nucleus</keyword>
<dbReference type="InterPro" id="IPR033757">
    <property type="entry name" value="WTAP"/>
</dbReference>
<comment type="caution">
    <text evidence="8">The sequence shown here is derived from an EMBL/GenBank/DDBJ whole genome shotgun (WGS) entry which is preliminary data.</text>
</comment>
<evidence type="ECO:0000313" key="9">
    <source>
        <dbReference type="Proteomes" id="UP000198287"/>
    </source>
</evidence>
<evidence type="ECO:0000256" key="4">
    <source>
        <dbReference type="ARBA" id="ARBA00023187"/>
    </source>
</evidence>
<gene>
    <name evidence="8" type="ORF">Fcan01_14157</name>
</gene>
<dbReference type="GO" id="GO:0016556">
    <property type="term" value="P:mRNA modification"/>
    <property type="evidence" value="ECO:0007669"/>
    <property type="project" value="InterPro"/>
</dbReference>
<keyword evidence="4" id="KW-0508">mRNA splicing</keyword>
<dbReference type="GO" id="GO:0005634">
    <property type="term" value="C:nucleus"/>
    <property type="evidence" value="ECO:0007669"/>
    <property type="project" value="UniProtKB-SubCell"/>
</dbReference>